<dbReference type="Proteomes" id="UP000293863">
    <property type="component" value="Unassembled WGS sequence"/>
</dbReference>
<dbReference type="AlphaFoldDB" id="A0A4Q7AGD5"/>
<evidence type="ECO:0000313" key="13">
    <source>
        <dbReference type="EMBL" id="RZG46605.1"/>
    </source>
</evidence>
<dbReference type="GO" id="GO:0015031">
    <property type="term" value="P:protein transport"/>
    <property type="evidence" value="ECO:0007669"/>
    <property type="project" value="UniProtKB-KW"/>
</dbReference>
<evidence type="ECO:0000256" key="1">
    <source>
        <dbReference type="ARBA" id="ARBA00004383"/>
    </source>
</evidence>
<evidence type="ECO:0000256" key="9">
    <source>
        <dbReference type="ARBA" id="ARBA00023136"/>
    </source>
</evidence>
<evidence type="ECO:0000256" key="7">
    <source>
        <dbReference type="ARBA" id="ARBA00022927"/>
    </source>
</evidence>
<evidence type="ECO:0000256" key="10">
    <source>
        <dbReference type="SAM" id="MobiDB-lite"/>
    </source>
</evidence>
<protein>
    <submittedName>
        <fullName evidence="13">Energy transducer TonB</fullName>
    </submittedName>
</protein>
<evidence type="ECO:0000256" key="11">
    <source>
        <dbReference type="SAM" id="Phobius"/>
    </source>
</evidence>
<evidence type="ECO:0000256" key="4">
    <source>
        <dbReference type="ARBA" id="ARBA00022475"/>
    </source>
</evidence>
<keyword evidence="3" id="KW-0813">Transport</keyword>
<comment type="subcellular location">
    <subcellularLocation>
        <location evidence="1">Cell inner membrane</location>
        <topology evidence="1">Single-pass membrane protein</topology>
        <orientation evidence="1">Periplasmic side</orientation>
    </subcellularLocation>
</comment>
<dbReference type="InterPro" id="IPR006260">
    <property type="entry name" value="TonB/TolA_C"/>
</dbReference>
<dbReference type="PANTHER" id="PTHR33446:SF2">
    <property type="entry name" value="PROTEIN TONB"/>
    <property type="match status" value="1"/>
</dbReference>
<feature type="compositionally biased region" description="Low complexity" evidence="10">
    <location>
        <begin position="110"/>
        <end position="154"/>
    </location>
</feature>
<comment type="similarity">
    <text evidence="2">Belongs to the TonB family.</text>
</comment>
<keyword evidence="8 11" id="KW-1133">Transmembrane helix</keyword>
<dbReference type="Gene3D" id="3.30.1150.10">
    <property type="match status" value="1"/>
</dbReference>
<dbReference type="GO" id="GO:0005886">
    <property type="term" value="C:plasma membrane"/>
    <property type="evidence" value="ECO:0007669"/>
    <property type="project" value="UniProtKB-SubCell"/>
</dbReference>
<accession>A0A4Q7AGD5</accession>
<sequence length="252" mass="26904">MLSIFYCLTLIMGVKMGKRFTELENSTTKRFVSLGIVILLHLIVLYGLSTALSKKVETPTEVPVEALIFQDTAPKSESLHVVNLQSKSTVAVKKTAKMTHAKTNKKPLGKAKSTSSNSASSASSASSATDTELPASSPQASSTSTSTASSSTTTIKPKGETRGVITGEKACKRPEYPDDAIAKKEQGSVIVSLFVSRNGVVKESKIKKTTGSKALDQAAAKAFSLCGFKPALKDGEPEDAWYDIPYEFELDE</sequence>
<dbReference type="InterPro" id="IPR037682">
    <property type="entry name" value="TonB_C"/>
</dbReference>
<feature type="region of interest" description="Disordered" evidence="10">
    <location>
        <begin position="93"/>
        <end position="168"/>
    </location>
</feature>
<comment type="caution">
    <text evidence="13">The sequence shown here is derived from an EMBL/GenBank/DDBJ whole genome shotgun (WGS) entry which is preliminary data.</text>
</comment>
<keyword evidence="4" id="KW-1003">Cell membrane</keyword>
<dbReference type="GO" id="GO:0055085">
    <property type="term" value="P:transmembrane transport"/>
    <property type="evidence" value="ECO:0007669"/>
    <property type="project" value="InterPro"/>
</dbReference>
<evidence type="ECO:0000259" key="12">
    <source>
        <dbReference type="PROSITE" id="PS52015"/>
    </source>
</evidence>
<dbReference type="PROSITE" id="PS52015">
    <property type="entry name" value="TONB_CTD"/>
    <property type="match status" value="1"/>
</dbReference>
<keyword evidence="6 11" id="KW-0812">Transmembrane</keyword>
<evidence type="ECO:0000256" key="3">
    <source>
        <dbReference type="ARBA" id="ARBA00022448"/>
    </source>
</evidence>
<gene>
    <name evidence="13" type="ORF">EXU28_08455</name>
</gene>
<evidence type="ECO:0000256" key="6">
    <source>
        <dbReference type="ARBA" id="ARBA00022692"/>
    </source>
</evidence>
<organism evidence="13 14">
    <name type="scientific">Acinetobacter wuhouensis</name>
    <dbReference type="NCBI Taxonomy" id="1879050"/>
    <lineage>
        <taxon>Bacteria</taxon>
        <taxon>Pseudomonadati</taxon>
        <taxon>Pseudomonadota</taxon>
        <taxon>Gammaproteobacteria</taxon>
        <taxon>Moraxellales</taxon>
        <taxon>Moraxellaceae</taxon>
        <taxon>Acinetobacter</taxon>
    </lineage>
</organism>
<feature type="domain" description="TonB C-terminal" evidence="12">
    <location>
        <begin position="161"/>
        <end position="252"/>
    </location>
</feature>
<evidence type="ECO:0000256" key="5">
    <source>
        <dbReference type="ARBA" id="ARBA00022519"/>
    </source>
</evidence>
<keyword evidence="14" id="KW-1185">Reference proteome</keyword>
<keyword evidence="5" id="KW-0997">Cell inner membrane</keyword>
<dbReference type="InterPro" id="IPR051045">
    <property type="entry name" value="TonB-dependent_transducer"/>
</dbReference>
<dbReference type="SUPFAM" id="SSF74653">
    <property type="entry name" value="TolA/TonB C-terminal domain"/>
    <property type="match status" value="1"/>
</dbReference>
<dbReference type="PANTHER" id="PTHR33446">
    <property type="entry name" value="PROTEIN TONB-RELATED"/>
    <property type="match status" value="1"/>
</dbReference>
<evidence type="ECO:0000256" key="2">
    <source>
        <dbReference type="ARBA" id="ARBA00006555"/>
    </source>
</evidence>
<name>A0A4Q7AGD5_9GAMM</name>
<dbReference type="NCBIfam" id="TIGR01352">
    <property type="entry name" value="tonB_Cterm"/>
    <property type="match status" value="1"/>
</dbReference>
<feature type="compositionally biased region" description="Basic residues" evidence="10">
    <location>
        <begin position="94"/>
        <end position="109"/>
    </location>
</feature>
<keyword evidence="9 11" id="KW-0472">Membrane</keyword>
<evidence type="ECO:0000256" key="8">
    <source>
        <dbReference type="ARBA" id="ARBA00022989"/>
    </source>
</evidence>
<evidence type="ECO:0000313" key="14">
    <source>
        <dbReference type="Proteomes" id="UP000293863"/>
    </source>
</evidence>
<reference evidence="13 14" key="1">
    <citation type="submission" date="2019-02" db="EMBL/GenBank/DDBJ databases">
        <title>The Batch Genome Submission of Acinetobacter spp. strains.</title>
        <authorList>
            <person name="Qin J."/>
            <person name="Hu Y."/>
            <person name="Ye H."/>
            <person name="Wei L."/>
            <person name="Feng Y."/>
            <person name="Zong Z."/>
        </authorList>
    </citation>
    <scope>NUCLEOTIDE SEQUENCE [LARGE SCALE GENOMIC DNA]</scope>
    <source>
        <strain evidence="13 14">WCHAW060049</strain>
    </source>
</reference>
<dbReference type="EMBL" id="SGSQ01000011">
    <property type="protein sequence ID" value="RZG46605.1"/>
    <property type="molecule type" value="Genomic_DNA"/>
</dbReference>
<proteinExistence type="inferred from homology"/>
<feature type="transmembrane region" description="Helical" evidence="11">
    <location>
        <begin position="31"/>
        <end position="48"/>
    </location>
</feature>
<keyword evidence="7" id="KW-0653">Protein transport</keyword>
<dbReference type="Pfam" id="PF03544">
    <property type="entry name" value="TonB_C"/>
    <property type="match status" value="1"/>
</dbReference>